<keyword evidence="6" id="KW-1185">Reference proteome</keyword>
<dbReference type="RefSeq" id="WP_090146972.1">
    <property type="nucleotide sequence ID" value="NZ_FNAN01000002.1"/>
</dbReference>
<evidence type="ECO:0000259" key="4">
    <source>
        <dbReference type="PROSITE" id="PS50110"/>
    </source>
</evidence>
<accession>A0A1G6Y913</accession>
<dbReference type="GO" id="GO:0000160">
    <property type="term" value="P:phosphorelay signal transduction system"/>
    <property type="evidence" value="ECO:0007669"/>
    <property type="project" value="InterPro"/>
</dbReference>
<dbReference type="CDD" id="cd17535">
    <property type="entry name" value="REC_NarL-like"/>
    <property type="match status" value="1"/>
</dbReference>
<reference evidence="6" key="1">
    <citation type="submission" date="2016-10" db="EMBL/GenBank/DDBJ databases">
        <authorList>
            <person name="Varghese N."/>
            <person name="Submissions S."/>
        </authorList>
    </citation>
    <scope>NUCLEOTIDE SEQUENCE [LARGE SCALE GENOMIC DNA]</scope>
    <source>
        <strain evidence="6">DSM 25329</strain>
    </source>
</reference>
<evidence type="ECO:0000256" key="2">
    <source>
        <dbReference type="ARBA" id="ARBA00023125"/>
    </source>
</evidence>
<dbReference type="GO" id="GO:0006355">
    <property type="term" value="P:regulation of DNA-templated transcription"/>
    <property type="evidence" value="ECO:0007669"/>
    <property type="project" value="InterPro"/>
</dbReference>
<keyword evidence="2 5" id="KW-0238">DNA-binding</keyword>
<dbReference type="InterPro" id="IPR016032">
    <property type="entry name" value="Sig_transdc_resp-reg_C-effctor"/>
</dbReference>
<dbReference type="PANTHER" id="PTHR45566">
    <property type="entry name" value="HTH-TYPE TRANSCRIPTIONAL REGULATOR YHJB-RELATED"/>
    <property type="match status" value="1"/>
</dbReference>
<comment type="caution">
    <text evidence="3">Lacks conserved residue(s) required for the propagation of feature annotation.</text>
</comment>
<dbReference type="SUPFAM" id="SSF46894">
    <property type="entry name" value="C-terminal effector domain of the bipartite response regulators"/>
    <property type="match status" value="1"/>
</dbReference>
<feature type="domain" description="Response regulatory" evidence="4">
    <location>
        <begin position="2"/>
        <end position="119"/>
    </location>
</feature>
<proteinExistence type="predicted"/>
<dbReference type="InterPro" id="IPR011006">
    <property type="entry name" value="CheY-like_superfamily"/>
</dbReference>
<dbReference type="SUPFAM" id="SSF52172">
    <property type="entry name" value="CheY-like"/>
    <property type="match status" value="1"/>
</dbReference>
<evidence type="ECO:0000256" key="3">
    <source>
        <dbReference type="PROSITE-ProRule" id="PRU00169"/>
    </source>
</evidence>
<dbReference type="GO" id="GO:0003677">
    <property type="term" value="F:DNA binding"/>
    <property type="evidence" value="ECO:0007669"/>
    <property type="project" value="UniProtKB-KW"/>
</dbReference>
<keyword evidence="1" id="KW-0597">Phosphoprotein</keyword>
<dbReference type="PROSITE" id="PS50110">
    <property type="entry name" value="RESPONSE_REGULATORY"/>
    <property type="match status" value="1"/>
</dbReference>
<name>A0A1G6Y913_9BACT</name>
<dbReference type="OrthoDB" id="651456at2"/>
<evidence type="ECO:0000256" key="1">
    <source>
        <dbReference type="ARBA" id="ARBA00022553"/>
    </source>
</evidence>
<dbReference type="InterPro" id="IPR051015">
    <property type="entry name" value="EvgA-like"/>
</dbReference>
<dbReference type="EMBL" id="FNAN01000002">
    <property type="protein sequence ID" value="SDD86888.1"/>
    <property type="molecule type" value="Genomic_DNA"/>
</dbReference>
<dbReference type="SMART" id="SM00448">
    <property type="entry name" value="REC"/>
    <property type="match status" value="1"/>
</dbReference>
<dbReference type="Pfam" id="PF00196">
    <property type="entry name" value="GerE"/>
    <property type="match status" value="1"/>
</dbReference>
<dbReference type="PANTHER" id="PTHR45566:SF1">
    <property type="entry name" value="HTH-TYPE TRANSCRIPTIONAL REGULATOR YHJB-RELATED"/>
    <property type="match status" value="1"/>
</dbReference>
<dbReference type="InterPro" id="IPR000792">
    <property type="entry name" value="Tscrpt_reg_LuxR_C"/>
</dbReference>
<dbReference type="AlphaFoldDB" id="A0A1G6Y913"/>
<dbReference type="InterPro" id="IPR001789">
    <property type="entry name" value="Sig_transdc_resp-reg_receiver"/>
</dbReference>
<protein>
    <submittedName>
        <fullName evidence="5">DNA-binding response regulator, NarL/FixJ family, contains REC and HTH domains</fullName>
    </submittedName>
</protein>
<organism evidence="5 6">
    <name type="scientific">Dyadobacter soli</name>
    <dbReference type="NCBI Taxonomy" id="659014"/>
    <lineage>
        <taxon>Bacteria</taxon>
        <taxon>Pseudomonadati</taxon>
        <taxon>Bacteroidota</taxon>
        <taxon>Cytophagia</taxon>
        <taxon>Cytophagales</taxon>
        <taxon>Spirosomataceae</taxon>
        <taxon>Dyadobacter</taxon>
    </lineage>
</organism>
<dbReference type="STRING" id="659014.SAMN04487996_102385"/>
<dbReference type="Gene3D" id="3.40.50.2300">
    <property type="match status" value="1"/>
</dbReference>
<dbReference type="Proteomes" id="UP000198748">
    <property type="component" value="Unassembled WGS sequence"/>
</dbReference>
<evidence type="ECO:0000313" key="5">
    <source>
        <dbReference type="EMBL" id="SDD86888.1"/>
    </source>
</evidence>
<dbReference type="InterPro" id="IPR058245">
    <property type="entry name" value="NreC/VraR/RcsB-like_REC"/>
</dbReference>
<dbReference type="Pfam" id="PF00072">
    <property type="entry name" value="Response_reg"/>
    <property type="match status" value="1"/>
</dbReference>
<gene>
    <name evidence="5" type="ORF">SAMN04487996_102385</name>
</gene>
<evidence type="ECO:0000313" key="6">
    <source>
        <dbReference type="Proteomes" id="UP000198748"/>
    </source>
</evidence>
<sequence length="226" mass="25582">MKIALIDSHLIFTEALKINLLNALPAVERVDTYTSIENFVARKNDYAPDIVISELSFYGKYDKGVDALFRAVSADTKVIILTSLNDDWLIRSYMRLGAKAFLTKTCPSQELITAIAQVRKGNLFLSEDVQKILSVGISTGTPSADYLSSIERAILEALSRDEPFRTIADNLNISMIEFKYHRRMLMERFNVKHFVSLVDLTKKPGFLKTRNMKVKAMADTKSYSLQ</sequence>